<comment type="caution">
    <text evidence="3">The sequence shown here is derived from an EMBL/GenBank/DDBJ whole genome shotgun (WGS) entry which is preliminary data.</text>
</comment>
<feature type="transmembrane region" description="Helical" evidence="1">
    <location>
        <begin position="41"/>
        <end position="61"/>
    </location>
</feature>
<proteinExistence type="predicted"/>
<protein>
    <submittedName>
        <fullName evidence="3">Membrane protein</fullName>
    </submittedName>
</protein>
<keyword evidence="1" id="KW-1133">Transmembrane helix</keyword>
<organism evidence="3 4">
    <name type="scientific">Agaricicola taiwanensis</name>
    <dbReference type="NCBI Taxonomy" id="591372"/>
    <lineage>
        <taxon>Bacteria</taxon>
        <taxon>Pseudomonadati</taxon>
        <taxon>Pseudomonadota</taxon>
        <taxon>Alphaproteobacteria</taxon>
        <taxon>Rhodobacterales</taxon>
        <taxon>Paracoccaceae</taxon>
        <taxon>Agaricicola</taxon>
    </lineage>
</organism>
<evidence type="ECO:0000256" key="1">
    <source>
        <dbReference type="SAM" id="Phobius"/>
    </source>
</evidence>
<dbReference type="Pfam" id="PF07331">
    <property type="entry name" value="TctB"/>
    <property type="match status" value="1"/>
</dbReference>
<keyword evidence="1" id="KW-0472">Membrane</keyword>
<reference evidence="3" key="2">
    <citation type="submission" date="2020-09" db="EMBL/GenBank/DDBJ databases">
        <authorList>
            <person name="Sun Q."/>
            <person name="Sedlacek I."/>
        </authorList>
    </citation>
    <scope>NUCLEOTIDE SEQUENCE</scope>
    <source>
        <strain evidence="3">CCM 7684</strain>
    </source>
</reference>
<dbReference type="AlphaFoldDB" id="A0A8J2YIZ4"/>
<feature type="transmembrane region" description="Helical" evidence="1">
    <location>
        <begin position="96"/>
        <end position="113"/>
    </location>
</feature>
<dbReference type="EMBL" id="BMCP01000002">
    <property type="protein sequence ID" value="GGE46155.1"/>
    <property type="molecule type" value="Genomic_DNA"/>
</dbReference>
<sequence length="151" mass="16110">MFQVKSPKDVIGGGLLVVFALLLGEQSFVLPLGSSARMGPGYFPLVLCVVLAAMGLLIAVRGFRFEGEIYGHIAWRGMGLVLIAVLFFAFTLRPLGLIPALAGTGLLATLASRRFHLKTAVLLVAALVLFSWAVFVEGLGLPFVLFGSWFG</sequence>
<keyword evidence="1" id="KW-0812">Transmembrane</keyword>
<feature type="transmembrane region" description="Helical" evidence="1">
    <location>
        <begin position="120"/>
        <end position="145"/>
    </location>
</feature>
<gene>
    <name evidence="3" type="ORF">GCM10007276_24190</name>
</gene>
<evidence type="ECO:0000259" key="2">
    <source>
        <dbReference type="Pfam" id="PF07331"/>
    </source>
</evidence>
<accession>A0A8J2YIZ4</accession>
<dbReference type="Proteomes" id="UP000602745">
    <property type="component" value="Unassembled WGS sequence"/>
</dbReference>
<keyword evidence="4" id="KW-1185">Reference proteome</keyword>
<feature type="domain" description="DUF1468" evidence="2">
    <location>
        <begin position="11"/>
        <end position="143"/>
    </location>
</feature>
<dbReference type="InterPro" id="IPR009936">
    <property type="entry name" value="DUF1468"/>
</dbReference>
<name>A0A8J2YIZ4_9RHOB</name>
<reference evidence="3" key="1">
    <citation type="journal article" date="2014" name="Int. J. Syst. Evol. Microbiol.">
        <title>Complete genome sequence of Corynebacterium casei LMG S-19264T (=DSM 44701T), isolated from a smear-ripened cheese.</title>
        <authorList>
            <consortium name="US DOE Joint Genome Institute (JGI-PGF)"/>
            <person name="Walter F."/>
            <person name="Albersmeier A."/>
            <person name="Kalinowski J."/>
            <person name="Ruckert C."/>
        </authorList>
    </citation>
    <scope>NUCLEOTIDE SEQUENCE</scope>
    <source>
        <strain evidence="3">CCM 7684</strain>
    </source>
</reference>
<feature type="transmembrane region" description="Helical" evidence="1">
    <location>
        <begin position="73"/>
        <end position="90"/>
    </location>
</feature>
<evidence type="ECO:0000313" key="3">
    <source>
        <dbReference type="EMBL" id="GGE46155.1"/>
    </source>
</evidence>
<dbReference type="RefSeq" id="WP_188409968.1">
    <property type="nucleotide sequence ID" value="NZ_BMCP01000002.1"/>
</dbReference>
<evidence type="ECO:0000313" key="4">
    <source>
        <dbReference type="Proteomes" id="UP000602745"/>
    </source>
</evidence>